<evidence type="ECO:0000256" key="5">
    <source>
        <dbReference type="ARBA" id="ARBA00022729"/>
    </source>
</evidence>
<evidence type="ECO:0000256" key="2">
    <source>
        <dbReference type="ARBA" id="ARBA00005507"/>
    </source>
</evidence>
<dbReference type="GO" id="GO:0098552">
    <property type="term" value="C:side of membrane"/>
    <property type="evidence" value="ECO:0007669"/>
    <property type="project" value="UniProtKB-KW"/>
</dbReference>
<evidence type="ECO:0000256" key="8">
    <source>
        <dbReference type="ARBA" id="ARBA00023288"/>
    </source>
</evidence>
<feature type="domain" description="Late embryogenesis abundant protein LEA-2 subgroup" evidence="10">
    <location>
        <begin position="415"/>
        <end position="506"/>
    </location>
</feature>
<keyword evidence="9" id="KW-1133">Transmembrane helix</keyword>
<dbReference type="Proteomes" id="UP000290289">
    <property type="component" value="Chromosome 10"/>
</dbReference>
<dbReference type="STRING" id="3750.A0A498IUQ5"/>
<comment type="subcellular location">
    <subcellularLocation>
        <location evidence="1">Cell membrane</location>
        <topology evidence="1">Lipid-anchor</topology>
        <topology evidence="1">GPI-anchor</topology>
    </subcellularLocation>
</comment>
<reference evidence="12 13" key="1">
    <citation type="submission" date="2018-10" db="EMBL/GenBank/DDBJ databases">
        <title>A high-quality apple genome assembly.</title>
        <authorList>
            <person name="Hu J."/>
        </authorList>
    </citation>
    <scope>NUCLEOTIDE SEQUENCE [LARGE SCALE GENOMIC DNA]</scope>
    <source>
        <strain evidence="13">cv. HFTH1</strain>
        <tissue evidence="12">Young leaf</tissue>
    </source>
</reference>
<feature type="transmembrane region" description="Helical" evidence="9">
    <location>
        <begin position="356"/>
        <end position="380"/>
    </location>
</feature>
<proteinExistence type="inferred from homology"/>
<evidence type="ECO:0000256" key="9">
    <source>
        <dbReference type="SAM" id="Phobius"/>
    </source>
</evidence>
<evidence type="ECO:0000256" key="7">
    <source>
        <dbReference type="ARBA" id="ARBA00023180"/>
    </source>
</evidence>
<sequence length="538" mass="60068">MDQSKTKAAFQMQVFKVPPDLNRTALYPPEKFKVEGVLNPEYKCRQPIRVDPAQFPDPSGIQSTSLAIASWQIICNITRAKTRKPKCCVSFSAYYNESVIPCRTCACGCTDTKKCNPKAPAILLPPETLLVPFENRTKKAIAWASIKHHHVPKPLPCGNNCPVSVNWHVLSDYKDGWTARMTLFNWANMNFEDWFAAVQLKKASPGYENAYSFNGTKLPMLEDIIFLQGLRGLTFLVAETNGSSPKAPRVPGKQQSVISFKKKRTPDIEVAKRDGFPSRVFFNGEECSLPTQLPVSHGNSHHGNLHEAFWELTGFRFHRNSEVKRHEAFWELTGFSPMMGDLLGSSHLSSRKCLKIFAAVTGIFFIITLVVLVVLFVTILKPKDPSVFTEPVSLEGFEFVGFPVIKLNISIRILVTVKNPNYGGFKYENSTAHISYHGNVVAEAPIKDDTVPARSTHNMTTVLSILADKLVTDSHFLGELVVGVLNFTSETTLHGKVNLWKIFKMKATSYTDCNISITIGTQSADSVCKSRVKLNKYL</sequence>
<name>A0A498IUQ5_MALDO</name>
<evidence type="ECO:0000256" key="3">
    <source>
        <dbReference type="ARBA" id="ARBA00022475"/>
    </source>
</evidence>
<keyword evidence="7" id="KW-0325">Glycoprotein</keyword>
<organism evidence="12 13">
    <name type="scientific">Malus domestica</name>
    <name type="common">Apple</name>
    <name type="synonym">Pyrus malus</name>
    <dbReference type="NCBI Taxonomy" id="3750"/>
    <lineage>
        <taxon>Eukaryota</taxon>
        <taxon>Viridiplantae</taxon>
        <taxon>Streptophyta</taxon>
        <taxon>Embryophyta</taxon>
        <taxon>Tracheophyta</taxon>
        <taxon>Spermatophyta</taxon>
        <taxon>Magnoliopsida</taxon>
        <taxon>eudicotyledons</taxon>
        <taxon>Gunneridae</taxon>
        <taxon>Pentapetalae</taxon>
        <taxon>rosids</taxon>
        <taxon>fabids</taxon>
        <taxon>Rosales</taxon>
        <taxon>Rosaceae</taxon>
        <taxon>Amygdaloideae</taxon>
        <taxon>Maleae</taxon>
        <taxon>Malus</taxon>
    </lineage>
</organism>
<keyword evidence="6 9" id="KW-0472">Membrane</keyword>
<dbReference type="PANTHER" id="PTHR31052:SF12">
    <property type="entry name" value="COBRA-LIKE PROTEIN 7"/>
    <property type="match status" value="1"/>
</dbReference>
<accession>A0A498IUQ5</accession>
<dbReference type="Pfam" id="PF25079">
    <property type="entry name" value="COB_C"/>
    <property type="match status" value="1"/>
</dbReference>
<keyword evidence="13" id="KW-1185">Reference proteome</keyword>
<dbReference type="AlphaFoldDB" id="A0A498IUQ5"/>
<evidence type="ECO:0000256" key="4">
    <source>
        <dbReference type="ARBA" id="ARBA00022622"/>
    </source>
</evidence>
<evidence type="ECO:0000313" key="13">
    <source>
        <dbReference type="Proteomes" id="UP000290289"/>
    </source>
</evidence>
<gene>
    <name evidence="12" type="ORF">DVH24_017018</name>
</gene>
<keyword evidence="9" id="KW-0812">Transmembrane</keyword>
<dbReference type="GO" id="GO:0010215">
    <property type="term" value="P:cellulose microfibril organization"/>
    <property type="evidence" value="ECO:0007669"/>
    <property type="project" value="InterPro"/>
</dbReference>
<dbReference type="Pfam" id="PF03168">
    <property type="entry name" value="LEA_2"/>
    <property type="match status" value="1"/>
</dbReference>
<dbReference type="InterPro" id="IPR056900">
    <property type="entry name" value="COB_C"/>
</dbReference>
<dbReference type="SUPFAM" id="SSF117070">
    <property type="entry name" value="LEA14-like"/>
    <property type="match status" value="1"/>
</dbReference>
<keyword evidence="5" id="KW-0732">Signal</keyword>
<keyword evidence="3" id="KW-1003">Cell membrane</keyword>
<dbReference type="InterPro" id="IPR006918">
    <property type="entry name" value="COBRA_pln"/>
</dbReference>
<comment type="similarity">
    <text evidence="2">Belongs to the COBRA family.</text>
</comment>
<evidence type="ECO:0000259" key="11">
    <source>
        <dbReference type="Pfam" id="PF25079"/>
    </source>
</evidence>
<evidence type="ECO:0000256" key="6">
    <source>
        <dbReference type="ARBA" id="ARBA00023136"/>
    </source>
</evidence>
<keyword evidence="4" id="KW-0336">GPI-anchor</keyword>
<dbReference type="PANTHER" id="PTHR31052">
    <property type="entry name" value="COBRA-LIKE PROTEIN 7"/>
    <property type="match status" value="1"/>
</dbReference>
<comment type="caution">
    <text evidence="12">The sequence shown here is derived from an EMBL/GenBank/DDBJ whole genome shotgun (WGS) entry which is preliminary data.</text>
</comment>
<dbReference type="GO" id="GO:0005886">
    <property type="term" value="C:plasma membrane"/>
    <property type="evidence" value="ECO:0007669"/>
    <property type="project" value="UniProtKB-SubCell"/>
</dbReference>
<dbReference type="EMBL" id="RDQH01000336">
    <property type="protein sequence ID" value="RXH85965.1"/>
    <property type="molecule type" value="Genomic_DNA"/>
</dbReference>
<evidence type="ECO:0000313" key="12">
    <source>
        <dbReference type="EMBL" id="RXH85965.1"/>
    </source>
</evidence>
<dbReference type="Pfam" id="PF04833">
    <property type="entry name" value="COBRA"/>
    <property type="match status" value="1"/>
</dbReference>
<evidence type="ECO:0000259" key="10">
    <source>
        <dbReference type="Pfam" id="PF03168"/>
    </source>
</evidence>
<protein>
    <submittedName>
        <fullName evidence="12">Uncharacterized protein</fullName>
    </submittedName>
</protein>
<feature type="domain" description="COBRA C-terminal" evidence="11">
    <location>
        <begin position="86"/>
        <end position="294"/>
    </location>
</feature>
<dbReference type="InterPro" id="IPR004864">
    <property type="entry name" value="LEA_2"/>
</dbReference>
<keyword evidence="8" id="KW-0449">Lipoprotein</keyword>
<evidence type="ECO:0000256" key="1">
    <source>
        <dbReference type="ARBA" id="ARBA00004609"/>
    </source>
</evidence>